<dbReference type="KEGG" id="fli:Fleli_0432"/>
<proteinExistence type="predicted"/>
<dbReference type="RefSeq" id="WP_014796368.1">
    <property type="nucleotide sequence ID" value="NC_018018.1"/>
</dbReference>
<evidence type="ECO:0008006" key="4">
    <source>
        <dbReference type="Google" id="ProtNLM"/>
    </source>
</evidence>
<dbReference type="HOGENOM" id="CLU_1308609_0_0_10"/>
<protein>
    <recommendedName>
        <fullName evidence="4">GLPGLI family protein</fullName>
    </recommendedName>
</protein>
<dbReference type="InterPro" id="IPR005901">
    <property type="entry name" value="GLPGLI"/>
</dbReference>
<dbReference type="STRING" id="880071.Fleli_0432"/>
<organism evidence="2 3">
    <name type="scientific">Bernardetia litoralis (strain ATCC 23117 / DSM 6794 / NBRC 15988 / NCIMB 1366 / Fx l1 / Sio-4)</name>
    <name type="common">Flexibacter litoralis</name>
    <dbReference type="NCBI Taxonomy" id="880071"/>
    <lineage>
        <taxon>Bacteria</taxon>
        <taxon>Pseudomonadati</taxon>
        <taxon>Bacteroidota</taxon>
        <taxon>Cytophagia</taxon>
        <taxon>Cytophagales</taxon>
        <taxon>Bernardetiaceae</taxon>
        <taxon>Bernardetia</taxon>
    </lineage>
</organism>
<reference evidence="3" key="1">
    <citation type="submission" date="2012-06" db="EMBL/GenBank/DDBJ databases">
        <title>The complete genome of Flexibacter litoralis DSM 6794.</title>
        <authorList>
            <person name="Lucas S."/>
            <person name="Copeland A."/>
            <person name="Lapidus A."/>
            <person name="Glavina del Rio T."/>
            <person name="Dalin E."/>
            <person name="Tice H."/>
            <person name="Bruce D."/>
            <person name="Goodwin L."/>
            <person name="Pitluck S."/>
            <person name="Peters L."/>
            <person name="Ovchinnikova G."/>
            <person name="Lu M."/>
            <person name="Kyrpides N."/>
            <person name="Mavromatis K."/>
            <person name="Ivanova N."/>
            <person name="Brettin T."/>
            <person name="Detter J.C."/>
            <person name="Han C."/>
            <person name="Larimer F."/>
            <person name="Land M."/>
            <person name="Hauser L."/>
            <person name="Markowitz V."/>
            <person name="Cheng J.-F."/>
            <person name="Hugenholtz P."/>
            <person name="Woyke T."/>
            <person name="Wu D."/>
            <person name="Spring S."/>
            <person name="Lang E."/>
            <person name="Kopitz M."/>
            <person name="Brambilla E."/>
            <person name="Klenk H.-P."/>
            <person name="Eisen J.A."/>
        </authorList>
    </citation>
    <scope>NUCLEOTIDE SEQUENCE [LARGE SCALE GENOMIC DNA]</scope>
    <source>
        <strain evidence="3">ATCC 23117 / DSM 6794 / NBRC 15988 / NCIMB 1366 / Sio-4</strain>
    </source>
</reference>
<dbReference type="Proteomes" id="UP000006054">
    <property type="component" value="Chromosome"/>
</dbReference>
<keyword evidence="1" id="KW-0732">Signal</keyword>
<dbReference type="OrthoDB" id="1440774at2"/>
<evidence type="ECO:0000256" key="1">
    <source>
        <dbReference type="SAM" id="SignalP"/>
    </source>
</evidence>
<sequence length="210" mass="24155" precursor="true">MNTQKIVAKINLFSVLLFLIFFSTACNEVKTGKATYTFTNQVSEEFMQKERETAEIMAGGDEELLKEVMNHIRKTNTERIYSLFFQGDKSVFSMDTEWNGQEDPNKIYIDYQTKQVIRPKEGKVRKEPFTKAKWQITDKTKKIGKWNVQKATAEFDGQIITAWFAKDNLRIAPRGYAGLDGIVVELILEAGAKYTLTNLEFDEDVKVDLP</sequence>
<evidence type="ECO:0000313" key="3">
    <source>
        <dbReference type="Proteomes" id="UP000006054"/>
    </source>
</evidence>
<dbReference type="PROSITE" id="PS51257">
    <property type="entry name" value="PROKAR_LIPOPROTEIN"/>
    <property type="match status" value="1"/>
</dbReference>
<gene>
    <name evidence="2" type="ordered locus">Fleli_0432</name>
</gene>
<dbReference type="NCBIfam" id="TIGR01200">
    <property type="entry name" value="GLPGLI"/>
    <property type="match status" value="1"/>
</dbReference>
<feature type="signal peptide" evidence="1">
    <location>
        <begin position="1"/>
        <end position="25"/>
    </location>
</feature>
<accession>I4AG23</accession>
<dbReference type="EMBL" id="CP003345">
    <property type="protein sequence ID" value="AFM02908.1"/>
    <property type="molecule type" value="Genomic_DNA"/>
</dbReference>
<name>I4AG23_BERLS</name>
<dbReference type="AlphaFoldDB" id="I4AG23"/>
<feature type="chain" id="PRO_5003685211" description="GLPGLI family protein" evidence="1">
    <location>
        <begin position="26"/>
        <end position="210"/>
    </location>
</feature>
<keyword evidence="3" id="KW-1185">Reference proteome</keyword>
<evidence type="ECO:0000313" key="2">
    <source>
        <dbReference type="EMBL" id="AFM02908.1"/>
    </source>
</evidence>